<evidence type="ECO:0000313" key="2">
    <source>
        <dbReference type="Proteomes" id="UP000265566"/>
    </source>
</evidence>
<dbReference type="AlphaFoldDB" id="A0A396IR85"/>
<proteinExistence type="predicted"/>
<protein>
    <submittedName>
        <fullName evidence="1">Uncharacterized protein</fullName>
    </submittedName>
</protein>
<dbReference type="Gramene" id="rna16587">
    <property type="protein sequence ID" value="RHN68256.1"/>
    <property type="gene ID" value="gene16587"/>
</dbReference>
<comment type="caution">
    <text evidence="1">The sequence shown here is derived from an EMBL/GenBank/DDBJ whole genome shotgun (WGS) entry which is preliminary data.</text>
</comment>
<dbReference type="EMBL" id="PSQE01000003">
    <property type="protein sequence ID" value="RHN68256.1"/>
    <property type="molecule type" value="Genomic_DNA"/>
</dbReference>
<sequence>MPCYLIALPPNPDFLSFASSLLPQGNNKLLHAMEMLPPELQLVIAKKIAASSTRELLTFWASAKLHRRLSKNLVVLRAVSKYCLGLLLLTSPNAGQRKFMQQLTLNGHALYFVVKVAQMLDQPHPDLPRIQYVLSSAQLAGSDEAKYFLIMLKVLASEGFVRDRVLSLFHDLFTRQRLAHRRSIISADGILFDWGQLELRLMPLGLDYKFTCLSNGACAMSNMIRNSHFPSPCADEDYDIINIYLPCRLDTELVWFLGHFRFFGLDFLL</sequence>
<gene>
    <name evidence="1" type="ORF">MtrunA17_Chr3g0111911</name>
</gene>
<evidence type="ECO:0000313" key="1">
    <source>
        <dbReference type="EMBL" id="RHN68256.1"/>
    </source>
</evidence>
<name>A0A396IR85_MEDTR</name>
<accession>A0A396IR85</accession>
<reference evidence="2" key="1">
    <citation type="journal article" date="2018" name="Nat. Plants">
        <title>Whole-genome landscape of Medicago truncatula symbiotic genes.</title>
        <authorList>
            <person name="Pecrix Y."/>
            <person name="Staton S.E."/>
            <person name="Sallet E."/>
            <person name="Lelandais-Briere C."/>
            <person name="Moreau S."/>
            <person name="Carrere S."/>
            <person name="Blein T."/>
            <person name="Jardinaud M.F."/>
            <person name="Latrasse D."/>
            <person name="Zouine M."/>
            <person name="Zahm M."/>
            <person name="Kreplak J."/>
            <person name="Mayjonade B."/>
            <person name="Satge C."/>
            <person name="Perez M."/>
            <person name="Cauet S."/>
            <person name="Marande W."/>
            <person name="Chantry-Darmon C."/>
            <person name="Lopez-Roques C."/>
            <person name="Bouchez O."/>
            <person name="Berard A."/>
            <person name="Debelle F."/>
            <person name="Munos S."/>
            <person name="Bendahmane A."/>
            <person name="Berges H."/>
            <person name="Niebel A."/>
            <person name="Buitink J."/>
            <person name="Frugier F."/>
            <person name="Benhamed M."/>
            <person name="Crespi M."/>
            <person name="Gouzy J."/>
            <person name="Gamas P."/>
        </authorList>
    </citation>
    <scope>NUCLEOTIDE SEQUENCE [LARGE SCALE GENOMIC DNA]</scope>
    <source>
        <strain evidence="2">cv. Jemalong A17</strain>
    </source>
</reference>
<organism evidence="1 2">
    <name type="scientific">Medicago truncatula</name>
    <name type="common">Barrel medic</name>
    <name type="synonym">Medicago tribuloides</name>
    <dbReference type="NCBI Taxonomy" id="3880"/>
    <lineage>
        <taxon>Eukaryota</taxon>
        <taxon>Viridiplantae</taxon>
        <taxon>Streptophyta</taxon>
        <taxon>Embryophyta</taxon>
        <taxon>Tracheophyta</taxon>
        <taxon>Spermatophyta</taxon>
        <taxon>Magnoliopsida</taxon>
        <taxon>eudicotyledons</taxon>
        <taxon>Gunneridae</taxon>
        <taxon>Pentapetalae</taxon>
        <taxon>rosids</taxon>
        <taxon>fabids</taxon>
        <taxon>Fabales</taxon>
        <taxon>Fabaceae</taxon>
        <taxon>Papilionoideae</taxon>
        <taxon>50 kb inversion clade</taxon>
        <taxon>NPAAA clade</taxon>
        <taxon>Hologalegina</taxon>
        <taxon>IRL clade</taxon>
        <taxon>Trifolieae</taxon>
        <taxon>Medicago</taxon>
    </lineage>
</organism>
<dbReference type="Proteomes" id="UP000265566">
    <property type="component" value="Chromosome 3"/>
</dbReference>